<dbReference type="InterPro" id="IPR037401">
    <property type="entry name" value="SnoaL-like"/>
</dbReference>
<dbReference type="Pfam" id="PF13577">
    <property type="entry name" value="SnoaL_4"/>
    <property type="match status" value="1"/>
</dbReference>
<evidence type="ECO:0000313" key="2">
    <source>
        <dbReference type="EMBL" id="WTQ77987.1"/>
    </source>
</evidence>
<dbReference type="PROSITE" id="PS51725">
    <property type="entry name" value="ABM"/>
    <property type="match status" value="1"/>
</dbReference>
<organism evidence="2">
    <name type="scientific">Streptomyces sp. NBC_00148</name>
    <dbReference type="NCBI Taxonomy" id="2903626"/>
    <lineage>
        <taxon>Bacteria</taxon>
        <taxon>Bacillati</taxon>
        <taxon>Actinomycetota</taxon>
        <taxon>Actinomycetes</taxon>
        <taxon>Kitasatosporales</taxon>
        <taxon>Streptomycetaceae</taxon>
        <taxon>Streptomyces</taxon>
    </lineage>
</organism>
<protein>
    <submittedName>
        <fullName evidence="2">Nuclear transport factor 2 family protein</fullName>
    </submittedName>
</protein>
<dbReference type="Gene3D" id="3.30.70.100">
    <property type="match status" value="1"/>
</dbReference>
<gene>
    <name evidence="2" type="ORF">OG222_34755</name>
</gene>
<dbReference type="AlphaFoldDB" id="A0AAU1M3C1"/>
<dbReference type="Pfam" id="PF03992">
    <property type="entry name" value="ABM"/>
    <property type="match status" value="1"/>
</dbReference>
<dbReference type="Gene3D" id="3.10.450.50">
    <property type="match status" value="1"/>
</dbReference>
<feature type="domain" description="ABM" evidence="1">
    <location>
        <begin position="153"/>
        <end position="241"/>
    </location>
</feature>
<name>A0AAU1M3C1_9ACTN</name>
<dbReference type="InterPro" id="IPR011008">
    <property type="entry name" value="Dimeric_a/b-barrel"/>
</dbReference>
<proteinExistence type="predicted"/>
<accession>A0AAU1M3C1</accession>
<dbReference type="SUPFAM" id="SSF54427">
    <property type="entry name" value="NTF2-like"/>
    <property type="match status" value="1"/>
</dbReference>
<evidence type="ECO:0000259" key="1">
    <source>
        <dbReference type="PROSITE" id="PS51725"/>
    </source>
</evidence>
<dbReference type="InterPro" id="IPR032710">
    <property type="entry name" value="NTF2-like_dom_sf"/>
</dbReference>
<sequence>MTSQDTAEIIATTVRYCWALDERRFEDLEQVFTEECHADYGADHIMTSPQEIGTFFGKVVDLRGVDRSQHLVANHQVVVDGDTATSRCQYQSHYLTVSAAGTPHVEDVGGVYLDRLRRTPEGWRIDQRVVRTNWRLGGDDPSATSTPQSAAAFIVAGTFAVAPGRREQVLSSARELRDALKDEPGILDHSFTADPAPGAVRVFTRWRSENDLRRHLADPRVRDFRRQLGAAGFTEGALRRFTVRVETPALVPGLPIDTSV</sequence>
<reference evidence="2" key="1">
    <citation type="submission" date="2022-10" db="EMBL/GenBank/DDBJ databases">
        <title>The complete genomes of actinobacterial strains from the NBC collection.</title>
        <authorList>
            <person name="Joergensen T.S."/>
            <person name="Alvarez Arevalo M."/>
            <person name="Sterndorff E.B."/>
            <person name="Faurdal D."/>
            <person name="Vuksanovic O."/>
            <person name="Mourched A.-S."/>
            <person name="Charusanti P."/>
            <person name="Shaw S."/>
            <person name="Blin K."/>
            <person name="Weber T."/>
        </authorList>
    </citation>
    <scope>NUCLEOTIDE SEQUENCE</scope>
    <source>
        <strain evidence="2">NBC_00148</strain>
    </source>
</reference>
<dbReference type="EMBL" id="CP108169">
    <property type="protein sequence ID" value="WTQ77987.1"/>
    <property type="molecule type" value="Genomic_DNA"/>
</dbReference>
<dbReference type="SUPFAM" id="SSF54909">
    <property type="entry name" value="Dimeric alpha+beta barrel"/>
    <property type="match status" value="1"/>
</dbReference>
<dbReference type="InterPro" id="IPR007138">
    <property type="entry name" value="ABM_dom"/>
</dbReference>